<evidence type="ECO:0000256" key="1">
    <source>
        <dbReference type="SAM" id="MobiDB-lite"/>
    </source>
</evidence>
<dbReference type="InterPro" id="IPR018714">
    <property type="entry name" value="DUF2237"/>
</dbReference>
<gene>
    <name evidence="2" type="ORF">LTR05_003322</name>
</gene>
<evidence type="ECO:0000313" key="3">
    <source>
        <dbReference type="Proteomes" id="UP001309876"/>
    </source>
</evidence>
<comment type="caution">
    <text evidence="2">The sequence shown here is derived from an EMBL/GenBank/DDBJ whole genome shotgun (WGS) entry which is preliminary data.</text>
</comment>
<dbReference type="Gene3D" id="3.30.56.110">
    <property type="entry name" value="Protein of unknown function DUF2237"/>
    <property type="match status" value="1"/>
</dbReference>
<organism evidence="2 3">
    <name type="scientific">Lithohypha guttulata</name>
    <dbReference type="NCBI Taxonomy" id="1690604"/>
    <lineage>
        <taxon>Eukaryota</taxon>
        <taxon>Fungi</taxon>
        <taxon>Dikarya</taxon>
        <taxon>Ascomycota</taxon>
        <taxon>Pezizomycotina</taxon>
        <taxon>Eurotiomycetes</taxon>
        <taxon>Chaetothyriomycetidae</taxon>
        <taxon>Chaetothyriales</taxon>
        <taxon>Trichomeriaceae</taxon>
        <taxon>Lithohypha</taxon>
    </lineage>
</organism>
<evidence type="ECO:0000313" key="2">
    <source>
        <dbReference type="EMBL" id="KAK5089098.1"/>
    </source>
</evidence>
<dbReference type="PANTHER" id="PTHR37466:SF1">
    <property type="entry name" value="SLR1628 PROTEIN"/>
    <property type="match status" value="1"/>
</dbReference>
<dbReference type="PANTHER" id="PTHR37466">
    <property type="entry name" value="SLR1628 PROTEIN"/>
    <property type="match status" value="1"/>
</dbReference>
<accession>A0AAN7Y8D0</accession>
<feature type="compositionally biased region" description="Polar residues" evidence="1">
    <location>
        <begin position="149"/>
        <end position="159"/>
    </location>
</feature>
<reference evidence="2 3" key="1">
    <citation type="submission" date="2023-08" db="EMBL/GenBank/DDBJ databases">
        <title>Black Yeasts Isolated from many extreme environments.</title>
        <authorList>
            <person name="Coleine C."/>
            <person name="Stajich J.E."/>
            <person name="Selbmann L."/>
        </authorList>
    </citation>
    <scope>NUCLEOTIDE SEQUENCE [LARGE SCALE GENOMIC DNA]</scope>
    <source>
        <strain evidence="2 3">CCFEE 5910</strain>
    </source>
</reference>
<keyword evidence="3" id="KW-1185">Reference proteome</keyword>
<dbReference type="EMBL" id="JAVRRJ010000002">
    <property type="protein sequence ID" value="KAK5089098.1"/>
    <property type="molecule type" value="Genomic_DNA"/>
</dbReference>
<dbReference type="AlphaFoldDB" id="A0AAN7Y8D0"/>
<name>A0AAN7Y8D0_9EURO</name>
<sequence>MAIAGGRLSRFSMDPPTGFKRDGYCKVTDDDKGNHSIAATMSESFLKFTNGRGNNLESAGVKPGMRWCLCASRWKEAYDAFKDGKLEKEAVPQVHLHCTDKKALDVVTYKDLKGFAAAPEATREGGRQGVTIDPAKPSQPHGEGEMSGTRPTQDQQYGTTKEMKSGGTTGAGAEQARRQTGRGG</sequence>
<feature type="region of interest" description="Disordered" evidence="1">
    <location>
        <begin position="119"/>
        <end position="184"/>
    </location>
</feature>
<dbReference type="Proteomes" id="UP001309876">
    <property type="component" value="Unassembled WGS sequence"/>
</dbReference>
<evidence type="ECO:0008006" key="4">
    <source>
        <dbReference type="Google" id="ProtNLM"/>
    </source>
</evidence>
<dbReference type="Pfam" id="PF09996">
    <property type="entry name" value="DUF2237"/>
    <property type="match status" value="1"/>
</dbReference>
<proteinExistence type="predicted"/>
<protein>
    <recommendedName>
        <fullName evidence="4">DUF2237 domain-containing protein</fullName>
    </recommendedName>
</protein>